<dbReference type="RefSeq" id="YP_009189397.1">
    <property type="nucleotide sequence ID" value="NC_028676.1"/>
</dbReference>
<evidence type="ECO:0000256" key="1">
    <source>
        <dbReference type="SAM" id="MobiDB-lite"/>
    </source>
</evidence>
<reference evidence="2 3" key="1">
    <citation type="journal article" date="2015" name="J. Virol.">
        <title>Sinorhizobium meliloti Phage ?M9 Defines a New Group of T4 Superfamily Phages with Unusual Genomic Features but a Common T=16 Capsid.</title>
        <authorList>
            <person name="Johnson M.C."/>
            <person name="Tatum K.B."/>
            <person name="Lynn J.S."/>
            <person name="Brewer T.E."/>
            <person name="Lu S."/>
            <person name="Washburn B.K."/>
            <person name="Stroupe M.E."/>
            <person name="Jones K.M."/>
        </authorList>
    </citation>
    <scope>NUCLEOTIDE SEQUENCE [LARGE SCALE GENOMIC DNA]</scope>
</reference>
<dbReference type="GeneID" id="26517695"/>
<feature type="region of interest" description="Disordered" evidence="1">
    <location>
        <begin position="1"/>
        <end position="20"/>
    </location>
</feature>
<sequence length="263" mass="29348">MINRATTSKSFDFSPNEEGKKFPKMQITSKKVIPTSLDDIGRAFEELNSGALVAPRTPETVMTLELPAELSFASEFDWSFEEKNFLQFMLGSFNSNKTIDTVNEKPEAVFSGLAQRIAVAATSAFGSEIAYRNAGYALAPLKEIFFNGNGCRTFTWSWDIFPKNKQEADNVMLLADRLREEAHPTMQDVGVFQIPNEFEIEWINCKLPKISTCACTAIDANYSAAGAPRFLSDGNPAFIRLSMAFTEINIQTRNTLEQMRSSS</sequence>
<reference evidence="3" key="2">
    <citation type="submission" date="2015-03" db="EMBL/GenBank/DDBJ databases">
        <title>The genome and structure of Sinorhizobium meliloti phage phiM9.</title>
        <authorList>
            <person name="Johnson M.C."/>
            <person name="Tatum K.B."/>
            <person name="Lynn J.S."/>
            <person name="Brewer T.E."/>
            <person name="Washburn B.K."/>
            <person name="Stroupe M.E."/>
            <person name="Jones K.M."/>
        </authorList>
    </citation>
    <scope>NUCLEOTIDE SEQUENCE [LARGE SCALE GENOMIC DNA]</scope>
</reference>
<evidence type="ECO:0000313" key="2">
    <source>
        <dbReference type="EMBL" id="AKE44643.1"/>
    </source>
</evidence>
<protein>
    <submittedName>
        <fullName evidence="2">Putative baseplate tail tube cap</fullName>
    </submittedName>
</protein>
<accession>A0A0F6R7B3</accession>
<proteinExistence type="predicted"/>
<evidence type="ECO:0000313" key="3">
    <source>
        <dbReference type="Proteomes" id="UP000033804"/>
    </source>
</evidence>
<dbReference type="Proteomes" id="UP000033804">
    <property type="component" value="Segment"/>
</dbReference>
<dbReference type="KEGG" id="vg:26517695"/>
<keyword evidence="3" id="KW-1185">Reference proteome</keyword>
<organism evidence="2 3">
    <name type="scientific">Sinorhizobium phage phiM9</name>
    <dbReference type="NCBI Taxonomy" id="1636182"/>
    <lineage>
        <taxon>Viruses</taxon>
        <taxon>Duplodnaviria</taxon>
        <taxon>Heunggongvirae</taxon>
        <taxon>Uroviricota</taxon>
        <taxon>Caudoviricetes</taxon>
        <taxon>Pootjesviridae</taxon>
        <taxon>Emnonavirus</taxon>
        <taxon>Emnonavirus phiM9</taxon>
    </lineage>
</organism>
<gene>
    <name evidence="2" type="ORF">Sm_phiM9_013</name>
</gene>
<dbReference type="EMBL" id="KP881232">
    <property type="protein sequence ID" value="AKE44643.1"/>
    <property type="molecule type" value="Genomic_DNA"/>
</dbReference>
<name>A0A0F6R7B3_9CAUD</name>
<dbReference type="OrthoDB" id="30281at10239"/>
<feature type="compositionally biased region" description="Polar residues" evidence="1">
    <location>
        <begin position="1"/>
        <end position="13"/>
    </location>
</feature>